<keyword evidence="2" id="KW-1185">Reference proteome</keyword>
<reference evidence="1 2" key="1">
    <citation type="submission" date="2023-05" db="EMBL/GenBank/DDBJ databases">
        <title>Comparative genomics reveals the evidence of polycyclic aromatic hydrocarbons degradation in moderately halophilic genus Pontibacillus.</title>
        <authorList>
            <person name="Yang H."/>
            <person name="Qian Z."/>
        </authorList>
    </citation>
    <scope>NUCLEOTIDE SEQUENCE [LARGE SCALE GENOMIC DNA]</scope>
    <source>
        <strain evidence="2">HN14</strain>
    </source>
</reference>
<evidence type="ECO:0000313" key="2">
    <source>
        <dbReference type="Proteomes" id="UP001236652"/>
    </source>
</evidence>
<proteinExistence type="predicted"/>
<accession>A0ABY8UZ11</accession>
<gene>
    <name evidence="1" type="ORF">QNI29_03445</name>
</gene>
<evidence type="ECO:0000313" key="1">
    <source>
        <dbReference type="EMBL" id="WIF98719.1"/>
    </source>
</evidence>
<sequence>MGQIKMETTIDLSENAMYVVRDGQITKVSAKPFGSDEVVWKDGKVVDVVRTQRQRLNGQEVI</sequence>
<name>A0ABY8UZ11_9BACI</name>
<dbReference type="EMBL" id="CP126446">
    <property type="protein sequence ID" value="WIF98719.1"/>
    <property type="molecule type" value="Genomic_DNA"/>
</dbReference>
<organism evidence="1 2">
    <name type="scientific">Pontibacillus chungwhensis</name>
    <dbReference type="NCBI Taxonomy" id="265426"/>
    <lineage>
        <taxon>Bacteria</taxon>
        <taxon>Bacillati</taxon>
        <taxon>Bacillota</taxon>
        <taxon>Bacilli</taxon>
        <taxon>Bacillales</taxon>
        <taxon>Bacillaceae</taxon>
        <taxon>Pontibacillus</taxon>
    </lineage>
</organism>
<dbReference type="Proteomes" id="UP001236652">
    <property type="component" value="Chromosome"/>
</dbReference>
<protein>
    <submittedName>
        <fullName evidence="1">DUF3954 domain-containing protein</fullName>
    </submittedName>
</protein>
<dbReference type="RefSeq" id="WP_231418490.1">
    <property type="nucleotide sequence ID" value="NZ_CP126446.1"/>
</dbReference>